<dbReference type="InterPro" id="IPR002885">
    <property type="entry name" value="PPR_rpt"/>
</dbReference>
<reference evidence="5" key="2">
    <citation type="submission" date="2021-01" db="UniProtKB">
        <authorList>
            <consortium name="EnsemblPlants"/>
        </authorList>
    </citation>
    <scope>IDENTIFICATION</scope>
</reference>
<feature type="repeat" description="PPR" evidence="3">
    <location>
        <begin position="394"/>
        <end position="428"/>
    </location>
</feature>
<dbReference type="OMA" id="FCKECKM"/>
<dbReference type="AlphaFoldDB" id="A0A7N2LMK2"/>
<feature type="region of interest" description="Disordered" evidence="4">
    <location>
        <begin position="136"/>
        <end position="165"/>
    </location>
</feature>
<dbReference type="Proteomes" id="UP000594261">
    <property type="component" value="Chromosome 5"/>
</dbReference>
<feature type="repeat" description="PPR" evidence="3">
    <location>
        <begin position="359"/>
        <end position="393"/>
    </location>
</feature>
<protein>
    <recommendedName>
        <fullName evidence="7">Pentatricopeptide repeat-containing protein</fullName>
    </recommendedName>
</protein>
<feature type="repeat" description="PPR" evidence="3">
    <location>
        <begin position="324"/>
        <end position="358"/>
    </location>
</feature>
<proteinExistence type="inferred from homology"/>
<sequence>MIALKALNCGPVDTDKLYAVVMATEAFDEQMLATTYDHLKVCGTSSTAQPNITFHTNGGHDASVGFGFDSKTNDYKVVRFLTFLDKDDWDYESPPDVEVYSLATGELKTLTTLPPTGAGRARDKYYQNEKLRHDLKPIKPFSTPKPNHSTTPLSETSSLLSHPNMLSTSSTTTSLSLSLSLSPHSLLTFFQCLSSHPTFRHTLHSYCTMAHFLCSHNMFPQAQSLLHFLVSRKGKDSACSVFASLVETKGTHYTNSVFDAMMIAYTDNGFVSDAIQCFRLVRKHNFRVPFRGCGSLLDKMMKSKTASSACAFYMEVLDCGYPPNVCNFNVLMHKLCKEVKIREAQLVFEEIPKWGLRPTVVSFNTLINGYCKCGDLKEGFRLKRVMEESKMHPDVFTYSVLIHGLCKEGSLDDANRLFDEMCERGLVPNDVTFTTLIDGEGDLESALKIRKRMSDEGIELDNVAFTALISGLCREGRVVDAERTMREMLSAGMKPDDATYTMVMDGFCKKGDVKMGFKLLKEIQSDGNVPGVVMYNVLMNGLCKLGQMKKANMLLDAMLNLGVVPDYITYNIFLEGHCKNGNPEHFDRLRSEKGLISDFASYTSIVNEINKTLKDRQRR</sequence>
<dbReference type="InterPro" id="IPR050667">
    <property type="entry name" value="PPR-containing_protein"/>
</dbReference>
<feature type="compositionally biased region" description="Low complexity" evidence="4">
    <location>
        <begin position="149"/>
        <end position="165"/>
    </location>
</feature>
<organism evidence="5 6">
    <name type="scientific">Quercus lobata</name>
    <name type="common">Valley oak</name>
    <dbReference type="NCBI Taxonomy" id="97700"/>
    <lineage>
        <taxon>Eukaryota</taxon>
        <taxon>Viridiplantae</taxon>
        <taxon>Streptophyta</taxon>
        <taxon>Embryophyta</taxon>
        <taxon>Tracheophyta</taxon>
        <taxon>Spermatophyta</taxon>
        <taxon>Magnoliopsida</taxon>
        <taxon>eudicotyledons</taxon>
        <taxon>Gunneridae</taxon>
        <taxon>Pentapetalae</taxon>
        <taxon>rosids</taxon>
        <taxon>fabids</taxon>
        <taxon>Fagales</taxon>
        <taxon>Fagaceae</taxon>
        <taxon>Quercus</taxon>
    </lineage>
</organism>
<keyword evidence="2" id="KW-0677">Repeat</keyword>
<dbReference type="EnsemblPlants" id="QL05p016537:mrna">
    <property type="protein sequence ID" value="QL05p016537:mrna"/>
    <property type="gene ID" value="QL05p016537"/>
</dbReference>
<feature type="repeat" description="PPR" evidence="3">
    <location>
        <begin position="531"/>
        <end position="565"/>
    </location>
</feature>
<accession>A0A7N2LMK2</accession>
<name>A0A7N2LMK2_QUELO</name>
<evidence type="ECO:0000256" key="3">
    <source>
        <dbReference type="PROSITE-ProRule" id="PRU00708"/>
    </source>
</evidence>
<dbReference type="EMBL" id="LRBV02000005">
    <property type="status" value="NOT_ANNOTATED_CDS"/>
    <property type="molecule type" value="Genomic_DNA"/>
</dbReference>
<evidence type="ECO:0000256" key="4">
    <source>
        <dbReference type="SAM" id="MobiDB-lite"/>
    </source>
</evidence>
<dbReference type="NCBIfam" id="TIGR00756">
    <property type="entry name" value="PPR"/>
    <property type="match status" value="5"/>
</dbReference>
<evidence type="ECO:0000313" key="5">
    <source>
        <dbReference type="EnsemblPlants" id="QL05p016537:mrna"/>
    </source>
</evidence>
<evidence type="ECO:0008006" key="7">
    <source>
        <dbReference type="Google" id="ProtNLM"/>
    </source>
</evidence>
<dbReference type="InParanoid" id="A0A7N2LMK2"/>
<evidence type="ECO:0000256" key="2">
    <source>
        <dbReference type="ARBA" id="ARBA00022737"/>
    </source>
</evidence>
<feature type="repeat" description="PPR" evidence="3">
    <location>
        <begin position="461"/>
        <end position="495"/>
    </location>
</feature>
<dbReference type="PANTHER" id="PTHR47939">
    <property type="entry name" value="MEMBRANE-ASSOCIATED SALT-INDUCIBLE PROTEIN-LIKE"/>
    <property type="match status" value="1"/>
</dbReference>
<comment type="similarity">
    <text evidence="1">Belongs to the PPR family. P subfamily.</text>
</comment>
<keyword evidence="6" id="KW-1185">Reference proteome</keyword>
<dbReference type="InterPro" id="IPR011990">
    <property type="entry name" value="TPR-like_helical_dom_sf"/>
</dbReference>
<evidence type="ECO:0000256" key="1">
    <source>
        <dbReference type="ARBA" id="ARBA00007626"/>
    </source>
</evidence>
<dbReference type="PROSITE" id="PS51375">
    <property type="entry name" value="PPR"/>
    <property type="match status" value="6"/>
</dbReference>
<dbReference type="PANTHER" id="PTHR47939:SF13">
    <property type="entry name" value="OS03G0201400 PROTEIN"/>
    <property type="match status" value="1"/>
</dbReference>
<dbReference type="Gramene" id="QL05p016537:mrna">
    <property type="protein sequence ID" value="QL05p016537:mrna"/>
    <property type="gene ID" value="QL05p016537"/>
</dbReference>
<evidence type="ECO:0000313" key="6">
    <source>
        <dbReference type="Proteomes" id="UP000594261"/>
    </source>
</evidence>
<dbReference type="Pfam" id="PF13041">
    <property type="entry name" value="PPR_2"/>
    <property type="match status" value="3"/>
</dbReference>
<dbReference type="Gene3D" id="1.25.40.10">
    <property type="entry name" value="Tetratricopeptide repeat domain"/>
    <property type="match status" value="3"/>
</dbReference>
<dbReference type="Pfam" id="PF01535">
    <property type="entry name" value="PPR"/>
    <property type="match status" value="3"/>
</dbReference>
<feature type="repeat" description="PPR" evidence="3">
    <location>
        <begin position="496"/>
        <end position="530"/>
    </location>
</feature>
<reference evidence="5 6" key="1">
    <citation type="journal article" date="2016" name="G3 (Bethesda)">
        <title>First Draft Assembly and Annotation of the Genome of a California Endemic Oak Quercus lobata Nee (Fagaceae).</title>
        <authorList>
            <person name="Sork V.L."/>
            <person name="Fitz-Gibbon S.T."/>
            <person name="Puiu D."/>
            <person name="Crepeau M."/>
            <person name="Gugger P.F."/>
            <person name="Sherman R."/>
            <person name="Stevens K."/>
            <person name="Langley C.H."/>
            <person name="Pellegrini M."/>
            <person name="Salzberg S.L."/>
        </authorList>
    </citation>
    <scope>NUCLEOTIDE SEQUENCE [LARGE SCALE GENOMIC DNA]</scope>
    <source>
        <strain evidence="5 6">cv. SW786</strain>
    </source>
</reference>